<reference evidence="2 3" key="1">
    <citation type="submission" date="2024-04" db="EMBL/GenBank/DDBJ databases">
        <authorList>
            <person name="Waldvogel A.-M."/>
            <person name="Schoenle A."/>
        </authorList>
    </citation>
    <scope>NUCLEOTIDE SEQUENCE [LARGE SCALE GENOMIC DNA]</scope>
</reference>
<proteinExistence type="predicted"/>
<accession>A0AAV2MQV6</accession>
<evidence type="ECO:0000313" key="3">
    <source>
        <dbReference type="Proteomes" id="UP001497482"/>
    </source>
</evidence>
<feature type="region of interest" description="Disordered" evidence="1">
    <location>
        <begin position="46"/>
        <end position="69"/>
    </location>
</feature>
<dbReference type="EMBL" id="OZ035831">
    <property type="protein sequence ID" value="CAL1615647.1"/>
    <property type="molecule type" value="Genomic_DNA"/>
</dbReference>
<protein>
    <submittedName>
        <fullName evidence="2">Uncharacterized protein</fullName>
    </submittedName>
</protein>
<feature type="compositionally biased region" description="Basic and acidic residues" evidence="1">
    <location>
        <begin position="46"/>
        <end position="66"/>
    </location>
</feature>
<name>A0AAV2MQV6_KNICA</name>
<keyword evidence="3" id="KW-1185">Reference proteome</keyword>
<evidence type="ECO:0000256" key="1">
    <source>
        <dbReference type="SAM" id="MobiDB-lite"/>
    </source>
</evidence>
<organism evidence="2 3">
    <name type="scientific">Knipowitschia caucasica</name>
    <name type="common">Caucasian dwarf goby</name>
    <name type="synonym">Pomatoschistus caucasicus</name>
    <dbReference type="NCBI Taxonomy" id="637954"/>
    <lineage>
        <taxon>Eukaryota</taxon>
        <taxon>Metazoa</taxon>
        <taxon>Chordata</taxon>
        <taxon>Craniata</taxon>
        <taxon>Vertebrata</taxon>
        <taxon>Euteleostomi</taxon>
        <taxon>Actinopterygii</taxon>
        <taxon>Neopterygii</taxon>
        <taxon>Teleostei</taxon>
        <taxon>Neoteleostei</taxon>
        <taxon>Acanthomorphata</taxon>
        <taxon>Gobiaria</taxon>
        <taxon>Gobiiformes</taxon>
        <taxon>Gobioidei</taxon>
        <taxon>Gobiidae</taxon>
        <taxon>Gobiinae</taxon>
        <taxon>Knipowitschia</taxon>
    </lineage>
</organism>
<sequence>MDSSTIAENGRKTCLKLKVFVRPSNTCIKTTGAHDRVFDVSDKVDNTLEPRDDTSHESAAPRREETNAATHLQKATLQAVSLACLVALYAL</sequence>
<gene>
    <name evidence="2" type="ORF">KC01_LOCUS41557</name>
</gene>
<dbReference type="AlphaFoldDB" id="A0AAV2MQV6"/>
<evidence type="ECO:0000313" key="2">
    <source>
        <dbReference type="EMBL" id="CAL1615647.1"/>
    </source>
</evidence>
<dbReference type="Proteomes" id="UP001497482">
    <property type="component" value="Chromosome 9"/>
</dbReference>